<evidence type="ECO:0000313" key="1">
    <source>
        <dbReference type="EMBL" id="GAU47621.1"/>
    </source>
</evidence>
<name>A0A2Z6NTY0_TRISU</name>
<sequence length="162" mass="18975">MRVATPTVWKKPLVKTPRSHNGLLCVDIMIDRSVWKVDGDWNKLWVSHIPPKRSNEAQLDTFVMRAWSLWRKRNMQLWENTIDTVQHVVVCANQTLQAWRHANSTAVHRPASVPQHRQQQVRWQPTPPTIFKCNIDETVYTHDNKDSLGTMKFLSIHCPSLY</sequence>
<gene>
    <name evidence="1" type="ORF">TSUD_280990</name>
</gene>
<dbReference type="EMBL" id="DF974332">
    <property type="protein sequence ID" value="GAU47621.1"/>
    <property type="molecule type" value="Genomic_DNA"/>
</dbReference>
<proteinExistence type="predicted"/>
<accession>A0A2Z6NTY0</accession>
<protein>
    <submittedName>
        <fullName evidence="1">Uncharacterized protein</fullName>
    </submittedName>
</protein>
<reference evidence="2" key="1">
    <citation type="journal article" date="2017" name="Front. Plant Sci.">
        <title>Climate Clever Clovers: New Paradigm to Reduce the Environmental Footprint of Ruminants by Breeding Low Methanogenic Forages Utilizing Haplotype Variation.</title>
        <authorList>
            <person name="Kaur P."/>
            <person name="Appels R."/>
            <person name="Bayer P.E."/>
            <person name="Keeble-Gagnere G."/>
            <person name="Wang J."/>
            <person name="Hirakawa H."/>
            <person name="Shirasawa K."/>
            <person name="Vercoe P."/>
            <person name="Stefanova K."/>
            <person name="Durmic Z."/>
            <person name="Nichols P."/>
            <person name="Revell C."/>
            <person name="Isobe S.N."/>
            <person name="Edwards D."/>
            <person name="Erskine W."/>
        </authorList>
    </citation>
    <scope>NUCLEOTIDE SEQUENCE [LARGE SCALE GENOMIC DNA]</scope>
    <source>
        <strain evidence="2">cv. Daliak</strain>
    </source>
</reference>
<dbReference type="Proteomes" id="UP000242715">
    <property type="component" value="Unassembled WGS sequence"/>
</dbReference>
<evidence type="ECO:0000313" key="2">
    <source>
        <dbReference type="Proteomes" id="UP000242715"/>
    </source>
</evidence>
<keyword evidence="2" id="KW-1185">Reference proteome</keyword>
<organism evidence="1 2">
    <name type="scientific">Trifolium subterraneum</name>
    <name type="common">Subterranean clover</name>
    <dbReference type="NCBI Taxonomy" id="3900"/>
    <lineage>
        <taxon>Eukaryota</taxon>
        <taxon>Viridiplantae</taxon>
        <taxon>Streptophyta</taxon>
        <taxon>Embryophyta</taxon>
        <taxon>Tracheophyta</taxon>
        <taxon>Spermatophyta</taxon>
        <taxon>Magnoliopsida</taxon>
        <taxon>eudicotyledons</taxon>
        <taxon>Gunneridae</taxon>
        <taxon>Pentapetalae</taxon>
        <taxon>rosids</taxon>
        <taxon>fabids</taxon>
        <taxon>Fabales</taxon>
        <taxon>Fabaceae</taxon>
        <taxon>Papilionoideae</taxon>
        <taxon>50 kb inversion clade</taxon>
        <taxon>NPAAA clade</taxon>
        <taxon>Hologalegina</taxon>
        <taxon>IRL clade</taxon>
        <taxon>Trifolieae</taxon>
        <taxon>Trifolium</taxon>
    </lineage>
</organism>
<dbReference type="AlphaFoldDB" id="A0A2Z6NTY0"/>